<dbReference type="Proteomes" id="UP000326302">
    <property type="component" value="Unassembled WGS sequence"/>
</dbReference>
<evidence type="ECO:0000313" key="16">
    <source>
        <dbReference type="EMBL" id="KAB7515139.1"/>
    </source>
</evidence>
<dbReference type="PANTHER" id="PTHR14911:SF21">
    <property type="entry name" value="N2-METHYLGUANOSINE TRNA METHYLTRANSFERASE"/>
    <property type="match status" value="1"/>
</dbReference>
<dbReference type="PANTHER" id="PTHR14911">
    <property type="entry name" value="THUMP DOMAIN-CONTAINING"/>
    <property type="match status" value="1"/>
</dbReference>
<keyword evidence="7" id="KW-0949">S-adenosyl-L-methionine</keyword>
<evidence type="ECO:0000256" key="12">
    <source>
        <dbReference type="ARBA" id="ARBA00061338"/>
    </source>
</evidence>
<evidence type="ECO:0000256" key="13">
    <source>
        <dbReference type="ARBA" id="ARBA00066936"/>
    </source>
</evidence>
<name>A0A5N5U9U0_9EURY</name>
<evidence type="ECO:0000256" key="9">
    <source>
        <dbReference type="ARBA" id="ARBA00022884"/>
    </source>
</evidence>
<sequence length="330" mass="34847">MYLLELGGEDDAFAAREAASACSDVQPLAPGLATARGITDRVRGLAYTHAADELVGTAEGGIDAAVALLEAASIDRTGTVAVRARDVQATADVSTQQAERDLGGALTDRGFPVDLDSPDHELRALFAGETAALAWLETESVRDFGSRRPTDKPFFQPGSMDPLLARAVANIAGARPGRTVLDPMCGTGGGLVEAGLVGADVLGNDAQWKMSHGARDNLAHFLDGDGVAGLPSPGRYDVVRGDATRLPLRNEAADCAVFDAPYGRQSKIANQSLSALVEDALAETHRVTDRGVLVCDREWDDAAREAGWTVESRFVRPVHGSLDRHILVLR</sequence>
<dbReference type="Pfam" id="PF01170">
    <property type="entry name" value="UPF0020"/>
    <property type="match status" value="1"/>
</dbReference>
<dbReference type="AlphaFoldDB" id="A0A5N5U9U0"/>
<evidence type="ECO:0000313" key="17">
    <source>
        <dbReference type="Proteomes" id="UP000326302"/>
    </source>
</evidence>
<dbReference type="EC" id="2.1.1.213" evidence="13"/>
<evidence type="ECO:0000256" key="7">
    <source>
        <dbReference type="ARBA" id="ARBA00022691"/>
    </source>
</evidence>
<dbReference type="GO" id="GO:0030488">
    <property type="term" value="P:tRNA methylation"/>
    <property type="evidence" value="ECO:0007669"/>
    <property type="project" value="TreeGrafter"/>
</dbReference>
<dbReference type="InterPro" id="IPR029063">
    <property type="entry name" value="SAM-dependent_MTases_sf"/>
</dbReference>
<comment type="caution">
    <text evidence="16">The sequence shown here is derived from an EMBL/GenBank/DDBJ whole genome shotgun (WGS) entry which is preliminary data.</text>
</comment>
<keyword evidence="8" id="KW-0819">tRNA processing</keyword>
<evidence type="ECO:0000256" key="1">
    <source>
        <dbReference type="ARBA" id="ARBA00004496"/>
    </source>
</evidence>
<dbReference type="SUPFAM" id="SSF53335">
    <property type="entry name" value="S-adenosyl-L-methionine-dependent methyltransferases"/>
    <property type="match status" value="1"/>
</dbReference>
<evidence type="ECO:0000256" key="2">
    <source>
        <dbReference type="ARBA" id="ARBA00011245"/>
    </source>
</evidence>
<evidence type="ECO:0000259" key="15">
    <source>
        <dbReference type="Pfam" id="PF01170"/>
    </source>
</evidence>
<evidence type="ECO:0000256" key="3">
    <source>
        <dbReference type="ARBA" id="ARBA00022490"/>
    </source>
</evidence>
<accession>A0A5N5U9U0</accession>
<organism evidence="16 17">
    <name type="scientific">Halosegnis rubeus</name>
    <dbReference type="NCBI Taxonomy" id="2212850"/>
    <lineage>
        <taxon>Archaea</taxon>
        <taxon>Methanobacteriati</taxon>
        <taxon>Methanobacteriota</taxon>
        <taxon>Stenosarchaea group</taxon>
        <taxon>Halobacteria</taxon>
        <taxon>Halobacteriales</taxon>
        <taxon>Natronomonadaceae</taxon>
        <taxon>Halosegnis</taxon>
    </lineage>
</organism>
<dbReference type="Gene3D" id="3.30.2130.30">
    <property type="match status" value="1"/>
</dbReference>
<keyword evidence="6 16" id="KW-0808">Transferase</keyword>
<evidence type="ECO:0000256" key="10">
    <source>
        <dbReference type="ARBA" id="ARBA00051883"/>
    </source>
</evidence>
<dbReference type="InterPro" id="IPR000241">
    <property type="entry name" value="RlmKL-like_Mtase"/>
</dbReference>
<keyword evidence="3" id="KW-0963">Cytoplasm</keyword>
<comment type="function">
    <text evidence="11">Catalyzes the adenosylmethionine-dependent methylation of the exocyclic amino group (N(2)) of guanosine at position 10 of various tRNAs. Acts via a two-step process that leads to the formation of either N(2)-monomethyl (m(2)G) or N(2)-dimethylguanosine (m(2)(2)G).</text>
</comment>
<dbReference type="EMBL" id="QJOW01000003">
    <property type="protein sequence ID" value="KAB7515139.1"/>
    <property type="molecule type" value="Genomic_DNA"/>
</dbReference>
<dbReference type="GO" id="GO:0000049">
    <property type="term" value="F:tRNA binding"/>
    <property type="evidence" value="ECO:0007669"/>
    <property type="project" value="UniProtKB-KW"/>
</dbReference>
<dbReference type="CDD" id="cd02440">
    <property type="entry name" value="AdoMet_MTases"/>
    <property type="match status" value="1"/>
</dbReference>
<keyword evidence="4" id="KW-0820">tRNA-binding</keyword>
<evidence type="ECO:0000256" key="14">
    <source>
        <dbReference type="ARBA" id="ARBA00082665"/>
    </source>
</evidence>
<keyword evidence="9" id="KW-0694">RNA-binding</keyword>
<keyword evidence="5 16" id="KW-0489">Methyltransferase</keyword>
<dbReference type="OrthoDB" id="7080at2157"/>
<dbReference type="SUPFAM" id="SSF143437">
    <property type="entry name" value="THUMP domain-like"/>
    <property type="match status" value="1"/>
</dbReference>
<protein>
    <recommendedName>
        <fullName evidence="13">tRNA (guanine(10)-N(2))-dimethyltransferase</fullName>
        <ecNumber evidence="13">2.1.1.213</ecNumber>
    </recommendedName>
    <alternativeName>
        <fullName evidence="14">tRNA:G10 dimethyltransferase</fullName>
    </alternativeName>
</protein>
<evidence type="ECO:0000256" key="6">
    <source>
        <dbReference type="ARBA" id="ARBA00022679"/>
    </source>
</evidence>
<dbReference type="FunFam" id="3.40.50.150:FF:000251">
    <property type="entry name" value="Putative RNA methylase"/>
    <property type="match status" value="1"/>
</dbReference>
<dbReference type="GO" id="GO:0160101">
    <property type="term" value="F:tRNA (guanine(10)-N2)-dimethyltransferase activity"/>
    <property type="evidence" value="ECO:0007669"/>
    <property type="project" value="UniProtKB-EC"/>
</dbReference>
<gene>
    <name evidence="16" type="ORF">DMP03_07760</name>
</gene>
<evidence type="ECO:0000256" key="11">
    <source>
        <dbReference type="ARBA" id="ARBA00054380"/>
    </source>
</evidence>
<dbReference type="GO" id="GO:0005737">
    <property type="term" value="C:cytoplasm"/>
    <property type="evidence" value="ECO:0007669"/>
    <property type="project" value="UniProtKB-SubCell"/>
</dbReference>
<comment type="subunit">
    <text evidence="2">Monomer.</text>
</comment>
<proteinExistence type="inferred from homology"/>
<feature type="domain" description="Ribosomal RNA large subunit methyltransferase K/L-like methyltransferase" evidence="15">
    <location>
        <begin position="152"/>
        <end position="294"/>
    </location>
</feature>
<reference evidence="16 17" key="1">
    <citation type="submission" date="2019-10" db="EMBL/GenBank/DDBJ databases">
        <title>Unraveling microbial dark matter from salterns through culturing: the case of the genus Halosegnis.</title>
        <authorList>
            <person name="Duran-Viseras A."/>
            <person name="Andrei A.-S."/>
            <person name="Vera-Gargallo B."/>
            <person name="Ghai R."/>
            <person name="Sanchez-Porro C."/>
            <person name="Ventosa A."/>
        </authorList>
    </citation>
    <scope>NUCLEOTIDE SEQUENCE [LARGE SCALE GENOMIC DNA]</scope>
    <source>
        <strain evidence="16 17">F17-44</strain>
    </source>
</reference>
<evidence type="ECO:0000256" key="8">
    <source>
        <dbReference type="ARBA" id="ARBA00022694"/>
    </source>
</evidence>
<comment type="subcellular location">
    <subcellularLocation>
        <location evidence="1">Cytoplasm</location>
    </subcellularLocation>
</comment>
<evidence type="ECO:0000256" key="5">
    <source>
        <dbReference type="ARBA" id="ARBA00022603"/>
    </source>
</evidence>
<dbReference type="Gene3D" id="3.40.50.150">
    <property type="entry name" value="Vaccinia Virus protein VP39"/>
    <property type="match status" value="1"/>
</dbReference>
<comment type="similarity">
    <text evidence="12">Belongs to the methyltransferase superfamily. Trm-G10 family.</text>
</comment>
<dbReference type="RefSeq" id="WP_152120142.1">
    <property type="nucleotide sequence ID" value="NZ_QJOW01000003.1"/>
</dbReference>
<evidence type="ECO:0000256" key="4">
    <source>
        <dbReference type="ARBA" id="ARBA00022555"/>
    </source>
</evidence>
<comment type="catalytic activity">
    <reaction evidence="10">
        <text>guanosine(10) in tRNA + 2 S-adenosyl-L-methionine = N(2)-dimethylguanosine(10) in tRNA + 2 S-adenosyl-L-homocysteine + 2 H(+)</text>
        <dbReference type="Rhea" id="RHEA:43124"/>
        <dbReference type="Rhea" id="RHEA-COMP:10355"/>
        <dbReference type="Rhea" id="RHEA-COMP:10358"/>
        <dbReference type="ChEBI" id="CHEBI:15378"/>
        <dbReference type="ChEBI" id="CHEBI:57856"/>
        <dbReference type="ChEBI" id="CHEBI:59789"/>
        <dbReference type="ChEBI" id="CHEBI:74269"/>
        <dbReference type="ChEBI" id="CHEBI:74513"/>
        <dbReference type="EC" id="2.1.1.213"/>
    </reaction>
</comment>